<feature type="region of interest" description="Disordered" evidence="1">
    <location>
        <begin position="66"/>
        <end position="91"/>
    </location>
</feature>
<dbReference type="Pfam" id="PF06677">
    <property type="entry name" value="Auto_anti-p27"/>
    <property type="match status" value="2"/>
</dbReference>
<feature type="compositionally biased region" description="Pro residues" evidence="1">
    <location>
        <begin position="258"/>
        <end position="269"/>
    </location>
</feature>
<evidence type="ECO:0000256" key="1">
    <source>
        <dbReference type="SAM" id="MobiDB-lite"/>
    </source>
</evidence>
<dbReference type="PANTHER" id="PTHR16537:SF1">
    <property type="entry name" value="PROTEIN ZNRD2"/>
    <property type="match status" value="1"/>
</dbReference>
<protein>
    <submittedName>
        <fullName evidence="2">Uncharacterized protein</fullName>
    </submittedName>
</protein>
<reference evidence="2" key="1">
    <citation type="journal article" date="2019" name="Plant J.">
        <title>Chlorella vulgaris genome assembly and annotation reveals the molecular basis for metabolic acclimation to high light conditions.</title>
        <authorList>
            <person name="Cecchin M."/>
            <person name="Marcolungo L."/>
            <person name="Rossato M."/>
            <person name="Girolomoni L."/>
            <person name="Cosentino E."/>
            <person name="Cuine S."/>
            <person name="Li-Beisson Y."/>
            <person name="Delledonne M."/>
            <person name="Ballottari M."/>
        </authorList>
    </citation>
    <scope>NUCLEOTIDE SEQUENCE</scope>
    <source>
        <strain evidence="2">211/11P</strain>
    </source>
</reference>
<evidence type="ECO:0000313" key="2">
    <source>
        <dbReference type="EMBL" id="KAI3429226.1"/>
    </source>
</evidence>
<dbReference type="EMBL" id="SIDB01000008">
    <property type="protein sequence ID" value="KAI3429226.1"/>
    <property type="molecule type" value="Genomic_DNA"/>
</dbReference>
<dbReference type="PANTHER" id="PTHR16537">
    <property type="entry name" value="SJOEGREN SYNDROME/SCLERODERMA AUTOANTIGEN 1"/>
    <property type="match status" value="1"/>
</dbReference>
<dbReference type="InterPro" id="IPR051888">
    <property type="entry name" value="UPF0148_domain"/>
</dbReference>
<accession>A0A9D4TLS6</accession>
<dbReference type="AlphaFoldDB" id="A0A9D4TLS6"/>
<feature type="compositionally biased region" description="Basic and acidic residues" evidence="1">
    <location>
        <begin position="104"/>
        <end position="114"/>
    </location>
</feature>
<organism evidence="2 3">
    <name type="scientific">Chlorella vulgaris</name>
    <name type="common">Green alga</name>
    <dbReference type="NCBI Taxonomy" id="3077"/>
    <lineage>
        <taxon>Eukaryota</taxon>
        <taxon>Viridiplantae</taxon>
        <taxon>Chlorophyta</taxon>
        <taxon>core chlorophytes</taxon>
        <taxon>Trebouxiophyceae</taxon>
        <taxon>Chlorellales</taxon>
        <taxon>Chlorellaceae</taxon>
        <taxon>Chlorella clade</taxon>
        <taxon>Chlorella</taxon>
    </lineage>
</organism>
<comment type="caution">
    <text evidence="2">The sequence shown here is derived from an EMBL/GenBank/DDBJ whole genome shotgun (WGS) entry which is preliminary data.</text>
</comment>
<evidence type="ECO:0000313" key="3">
    <source>
        <dbReference type="Proteomes" id="UP001055712"/>
    </source>
</evidence>
<dbReference type="OrthoDB" id="515472at2759"/>
<feature type="region of interest" description="Disordered" evidence="1">
    <location>
        <begin position="104"/>
        <end position="172"/>
    </location>
</feature>
<reference evidence="2" key="2">
    <citation type="submission" date="2020-11" db="EMBL/GenBank/DDBJ databases">
        <authorList>
            <person name="Cecchin M."/>
            <person name="Marcolungo L."/>
            <person name="Rossato M."/>
            <person name="Girolomoni L."/>
            <person name="Cosentino E."/>
            <person name="Cuine S."/>
            <person name="Li-Beisson Y."/>
            <person name="Delledonne M."/>
            <person name="Ballottari M."/>
        </authorList>
    </citation>
    <scope>NUCLEOTIDE SEQUENCE</scope>
    <source>
        <strain evidence="2">211/11P</strain>
        <tissue evidence="2">Whole cell</tissue>
    </source>
</reference>
<name>A0A9D4TLS6_CHLVU</name>
<feature type="compositionally biased region" description="Low complexity" evidence="1">
    <location>
        <begin position="66"/>
        <end position="87"/>
    </location>
</feature>
<keyword evidence="3" id="KW-1185">Reference proteome</keyword>
<gene>
    <name evidence="2" type="ORF">D9Q98_005325</name>
</gene>
<dbReference type="Proteomes" id="UP001055712">
    <property type="component" value="Unassembled WGS sequence"/>
</dbReference>
<feature type="region of interest" description="Disordered" evidence="1">
    <location>
        <begin position="222"/>
        <end position="276"/>
    </location>
</feature>
<dbReference type="InterPro" id="IPR009563">
    <property type="entry name" value="SSSCA1"/>
</dbReference>
<proteinExistence type="predicted"/>
<sequence>MRATQEASAPAVRASASSNMGQLLLEGWAMLADTCPDCGVPLMRHPSGAPMLCVNCGRDFAAASAPAPQANGVDHSAGSSEADADSGILEAPPTLRSVLRPGLEAEHARADSRPARHGTHALTRSNLTSLREAIGDRPSTQSVDPDAAQLSGSLPSAQPPRAGQDQGQQHDASKAIAELMLDGWAMLAEHCPRCLHPLLRSRDRRTYCGGCQLYVVREGNEQARALPPPQDGPQLRRQRDQARAPPQQLTDNGSAPAAPAPIAPAPAPGVAPQHGGASAPVFQEHVLTVEAAAAVVATGLAASTARLAAADPTGAGEALAQVQQCASALQALADCRRSMGGA</sequence>